<evidence type="ECO:0000256" key="1">
    <source>
        <dbReference type="ARBA" id="ARBA00005820"/>
    </source>
</evidence>
<evidence type="ECO:0000256" key="6">
    <source>
        <dbReference type="SAM" id="MobiDB-lite"/>
    </source>
</evidence>
<dbReference type="PANTHER" id="PTHR35807:SF1">
    <property type="entry name" value="TRANSCRIPTIONAL REGULATOR REDD"/>
    <property type="match status" value="1"/>
</dbReference>
<dbReference type="InterPro" id="IPR001867">
    <property type="entry name" value="OmpR/PhoB-type_DNA-bd"/>
</dbReference>
<accession>A0ABS9TP28</accession>
<dbReference type="SUPFAM" id="SSF52540">
    <property type="entry name" value="P-loop containing nucleoside triphosphate hydrolases"/>
    <property type="match status" value="1"/>
</dbReference>
<evidence type="ECO:0000256" key="3">
    <source>
        <dbReference type="ARBA" id="ARBA00023125"/>
    </source>
</evidence>
<evidence type="ECO:0000256" key="5">
    <source>
        <dbReference type="PROSITE-ProRule" id="PRU01091"/>
    </source>
</evidence>
<dbReference type="CDD" id="cd15831">
    <property type="entry name" value="BTAD"/>
    <property type="match status" value="1"/>
</dbReference>
<dbReference type="Gene3D" id="1.25.40.10">
    <property type="entry name" value="Tetratricopeptide repeat domain"/>
    <property type="match status" value="1"/>
</dbReference>
<feature type="DNA-binding region" description="OmpR/PhoB-type" evidence="5">
    <location>
        <begin position="1"/>
        <end position="99"/>
    </location>
</feature>
<dbReference type="PRINTS" id="PR00364">
    <property type="entry name" value="DISEASERSIST"/>
</dbReference>
<dbReference type="Pfam" id="PF00486">
    <property type="entry name" value="Trans_reg_C"/>
    <property type="match status" value="1"/>
</dbReference>
<dbReference type="SMART" id="SM01043">
    <property type="entry name" value="BTAD"/>
    <property type="match status" value="1"/>
</dbReference>
<dbReference type="InterPro" id="IPR005158">
    <property type="entry name" value="BTAD"/>
</dbReference>
<evidence type="ECO:0000313" key="8">
    <source>
        <dbReference type="EMBL" id="MCH6170304.1"/>
    </source>
</evidence>
<dbReference type="InterPro" id="IPR016032">
    <property type="entry name" value="Sig_transdc_resp-reg_C-effctor"/>
</dbReference>
<feature type="compositionally biased region" description="Basic residues" evidence="6">
    <location>
        <begin position="644"/>
        <end position="666"/>
    </location>
</feature>
<dbReference type="PROSITE" id="PS51755">
    <property type="entry name" value="OMPR_PHOB"/>
    <property type="match status" value="1"/>
</dbReference>
<reference evidence="8 9" key="1">
    <citation type="submission" date="2022-03" db="EMBL/GenBank/DDBJ databases">
        <title>Pseudonocardia alaer sp. nov., a novel actinomycete isolated from reed forest soil.</title>
        <authorList>
            <person name="Wang L."/>
        </authorList>
    </citation>
    <scope>NUCLEOTIDE SEQUENCE [LARGE SCALE GENOMIC DNA]</scope>
    <source>
        <strain evidence="8 9">Y-16303</strain>
    </source>
</reference>
<feature type="compositionally biased region" description="Basic and acidic residues" evidence="6">
    <location>
        <begin position="602"/>
        <end position="612"/>
    </location>
</feature>
<feature type="domain" description="OmpR/PhoB-type" evidence="7">
    <location>
        <begin position="1"/>
        <end position="99"/>
    </location>
</feature>
<keyword evidence="4" id="KW-0804">Transcription</keyword>
<dbReference type="InterPro" id="IPR051677">
    <property type="entry name" value="AfsR-DnrI-RedD_regulator"/>
</dbReference>
<dbReference type="PANTHER" id="PTHR35807">
    <property type="entry name" value="TRANSCRIPTIONAL REGULATOR REDD-RELATED"/>
    <property type="match status" value="1"/>
</dbReference>
<dbReference type="Gene3D" id="1.10.10.10">
    <property type="entry name" value="Winged helix-like DNA-binding domain superfamily/Winged helix DNA-binding domain"/>
    <property type="match status" value="1"/>
</dbReference>
<keyword evidence="2" id="KW-0805">Transcription regulation</keyword>
<sequence>MPVEHELGFALIGPVRAWRGGAELPLGTPQQRATLALLLLRNGTPMTMDEIADALWGETLPAQPSATIRTYFHRIRRLLATDERDRVIAADGGGYRIEVDRLAVDVGRFCEQVTLADLAVGRGRGRDAVEHLRTALSLHQGTPLAGLPGAFVQVERARLHRLRWAALESMCRLELEHGEQARIVDQLQAAVVCEPLREPLHELLILALYRCDRQAEAFLAFENARRVLREELGADPGPRLRRLHQRMLRSDPDLCAPDQVLAPAAHPAQLPADLPVFVGRETALAAARATLPTHGAAPGRTTVIVVGGMAGVGKTAFALHWAHEVTDRFPDGQLYVNLRGFEGAGVQVGPQETILGFLHALGVHPQRIPPTADAQSALYRSLLLDRRCLIVLDNARDSAQVLPLLPGRSRSLVLIASRATLDGLVASTGARTITLDLLDHHTARELLARRLGTERVDAEPDAINALIDHCARLPLALSIVSARITARPSTFSLADAVTQLFGTHHTLDAFAGRDYTPDIRAVLASSYALLSPGAARLFRLLAPHPGSETTASAAASAAAVPVHVAGTLLRELADAQLVTQTSPGRFSRHDLLRAYADERIAETEPRAERDEAFPVGHPLSTDGRPLRPARLRPPGRTPAPRPGTPRHTRGPGRRGRGHPLVRHRTHHDTAAAGANGRARPARPHMALRMGPAQLPRPARSLARTGRRPPTRSTLSS</sequence>
<feature type="region of interest" description="Disordered" evidence="6">
    <location>
        <begin position="602"/>
        <end position="716"/>
    </location>
</feature>
<dbReference type="Pfam" id="PF03704">
    <property type="entry name" value="BTAD"/>
    <property type="match status" value="1"/>
</dbReference>
<dbReference type="Proteomes" id="UP001299970">
    <property type="component" value="Unassembled WGS sequence"/>
</dbReference>
<dbReference type="SUPFAM" id="SSF48452">
    <property type="entry name" value="TPR-like"/>
    <property type="match status" value="1"/>
</dbReference>
<dbReference type="RefSeq" id="WP_241041109.1">
    <property type="nucleotide sequence ID" value="NZ_BAAAJF010000063.1"/>
</dbReference>
<organism evidence="8 9">
    <name type="scientific">Pseudonocardia alaniniphila</name>
    <dbReference type="NCBI Taxonomy" id="75291"/>
    <lineage>
        <taxon>Bacteria</taxon>
        <taxon>Bacillati</taxon>
        <taxon>Actinomycetota</taxon>
        <taxon>Actinomycetes</taxon>
        <taxon>Pseudonocardiales</taxon>
        <taxon>Pseudonocardiaceae</taxon>
        <taxon>Pseudonocardia</taxon>
    </lineage>
</organism>
<comment type="caution">
    <text evidence="8">The sequence shown here is derived from an EMBL/GenBank/DDBJ whole genome shotgun (WGS) entry which is preliminary data.</text>
</comment>
<keyword evidence="9" id="KW-1185">Reference proteome</keyword>
<gene>
    <name evidence="8" type="ORF">MMF94_31775</name>
</gene>
<dbReference type="EMBL" id="JAKXMK010000031">
    <property type="protein sequence ID" value="MCH6170304.1"/>
    <property type="molecule type" value="Genomic_DNA"/>
</dbReference>
<dbReference type="InterPro" id="IPR036388">
    <property type="entry name" value="WH-like_DNA-bd_sf"/>
</dbReference>
<dbReference type="SUPFAM" id="SSF46894">
    <property type="entry name" value="C-terminal effector domain of the bipartite response regulators"/>
    <property type="match status" value="1"/>
</dbReference>
<dbReference type="InterPro" id="IPR027417">
    <property type="entry name" value="P-loop_NTPase"/>
</dbReference>
<evidence type="ECO:0000313" key="9">
    <source>
        <dbReference type="Proteomes" id="UP001299970"/>
    </source>
</evidence>
<dbReference type="SMART" id="SM00862">
    <property type="entry name" value="Trans_reg_C"/>
    <property type="match status" value="1"/>
</dbReference>
<evidence type="ECO:0000256" key="2">
    <source>
        <dbReference type="ARBA" id="ARBA00023015"/>
    </source>
</evidence>
<evidence type="ECO:0000259" key="7">
    <source>
        <dbReference type="PROSITE" id="PS51755"/>
    </source>
</evidence>
<evidence type="ECO:0000256" key="4">
    <source>
        <dbReference type="ARBA" id="ARBA00023163"/>
    </source>
</evidence>
<name>A0ABS9TP28_9PSEU</name>
<comment type="similarity">
    <text evidence="1">Belongs to the AfsR/DnrI/RedD regulatory family.</text>
</comment>
<dbReference type="InterPro" id="IPR011990">
    <property type="entry name" value="TPR-like_helical_dom_sf"/>
</dbReference>
<keyword evidence="3 5" id="KW-0238">DNA-binding</keyword>
<dbReference type="Gene3D" id="3.40.50.300">
    <property type="entry name" value="P-loop containing nucleotide triphosphate hydrolases"/>
    <property type="match status" value="1"/>
</dbReference>
<protein>
    <submittedName>
        <fullName evidence="8">Winged helix-turn-helix domain-containing protein</fullName>
    </submittedName>
</protein>
<proteinExistence type="inferred from homology"/>